<dbReference type="Proteomes" id="UP000027495">
    <property type="component" value="Segment"/>
</dbReference>
<dbReference type="RefSeq" id="YP_009110757.1">
    <property type="nucleotide sequence ID" value="NC_025822.1"/>
</dbReference>
<name>A0A067YBH5_9CAUD</name>
<keyword evidence="2" id="KW-1185">Reference proteome</keyword>
<sequence length="40" mass="4781">MSCTNWCLQKALERTLAGDKESSLEYLELAKLWYKREDEE</sequence>
<accession>A0A067YBH5</accession>
<dbReference type="GeneID" id="22474984"/>
<dbReference type="KEGG" id="vg:22474984"/>
<proteinExistence type="predicted"/>
<evidence type="ECO:0000313" key="2">
    <source>
        <dbReference type="Proteomes" id="UP000027495"/>
    </source>
</evidence>
<dbReference type="EMBL" id="KF322026">
    <property type="protein sequence ID" value="AGZ17772.1"/>
    <property type="molecule type" value="Genomic_DNA"/>
</dbReference>
<protein>
    <submittedName>
        <fullName evidence="1">Uncharacterized protein</fullName>
    </submittedName>
</protein>
<evidence type="ECO:0000313" key="1">
    <source>
        <dbReference type="EMBL" id="AGZ17772.1"/>
    </source>
</evidence>
<organism evidence="1 2">
    <name type="scientific">Vibrio phage phi-A318</name>
    <dbReference type="NCBI Taxonomy" id="1151014"/>
    <lineage>
        <taxon>Viruses</taxon>
        <taxon>Duplodnaviria</taxon>
        <taxon>Heunggongvirae</taxon>
        <taxon>Uroviricota</taxon>
        <taxon>Caudoviricetes</taxon>
        <taxon>Autographivirales</taxon>
        <taxon>Autosignataviridae</taxon>
        <taxon>Colwellvirinae</taxon>
        <taxon>Kaohsiungvirus</taxon>
        <taxon>Kaohsiungvirus A318</taxon>
    </lineage>
</organism>
<reference evidence="1 2" key="1">
    <citation type="journal article" date="2014" name="BMC Genomics">
        <title>Genome sequences characterizing five mutations in RNA polymerase and major capsid of phages [greek small letter phi]A318 and [greek small letter phi]As51 of Vibrio alginolyticus with different burst efficiencies.</title>
        <authorList>
            <person name="Liu W."/>
            <person name="Lin Y.R."/>
            <person name="Lu M.W."/>
            <person name="Sung P.J."/>
            <person name="Wang W.H."/>
            <person name="Lin C.S."/>
        </authorList>
    </citation>
    <scope>NUCLEOTIDE SEQUENCE [LARGE SCALE GENOMIC DNA]</scope>
</reference>